<dbReference type="Gene3D" id="2.40.50.40">
    <property type="match status" value="1"/>
</dbReference>
<dbReference type="InterPro" id="IPR011006">
    <property type="entry name" value="CheY-like_superfamily"/>
</dbReference>
<evidence type="ECO:0000313" key="5">
    <source>
        <dbReference type="Proteomes" id="UP000178606"/>
    </source>
</evidence>
<dbReference type="GO" id="GO:0003677">
    <property type="term" value="F:DNA binding"/>
    <property type="evidence" value="ECO:0007669"/>
    <property type="project" value="InterPro"/>
</dbReference>
<protein>
    <recommendedName>
        <fullName evidence="6">DNA-binding response regulator</fullName>
    </recommendedName>
</protein>
<dbReference type="PROSITE" id="PS50930">
    <property type="entry name" value="HTH_LYTTR"/>
    <property type="match status" value="1"/>
</dbReference>
<gene>
    <name evidence="4" type="ORF">A3F84_20105</name>
</gene>
<proteinExistence type="predicted"/>
<organism evidence="4 5">
    <name type="scientific">Handelsmanbacteria sp. (strain RIFCSPLOWO2_12_FULL_64_10)</name>
    <dbReference type="NCBI Taxonomy" id="1817868"/>
    <lineage>
        <taxon>Bacteria</taxon>
        <taxon>Candidatus Handelsmaniibacteriota</taxon>
    </lineage>
</organism>
<dbReference type="SMART" id="SM00448">
    <property type="entry name" value="REC"/>
    <property type="match status" value="1"/>
</dbReference>
<evidence type="ECO:0008006" key="6">
    <source>
        <dbReference type="Google" id="ProtNLM"/>
    </source>
</evidence>
<evidence type="ECO:0000256" key="1">
    <source>
        <dbReference type="PROSITE-ProRule" id="PRU00169"/>
    </source>
</evidence>
<dbReference type="Proteomes" id="UP000178606">
    <property type="component" value="Unassembled WGS sequence"/>
</dbReference>
<dbReference type="SUPFAM" id="SSF52172">
    <property type="entry name" value="CheY-like"/>
    <property type="match status" value="1"/>
</dbReference>
<dbReference type="PANTHER" id="PTHR37299:SF1">
    <property type="entry name" value="STAGE 0 SPORULATION PROTEIN A HOMOLOG"/>
    <property type="match status" value="1"/>
</dbReference>
<dbReference type="AlphaFoldDB" id="A0A1F6C3N2"/>
<dbReference type="InterPro" id="IPR001789">
    <property type="entry name" value="Sig_transdc_resp-reg_receiver"/>
</dbReference>
<dbReference type="PROSITE" id="PS50110">
    <property type="entry name" value="RESPONSE_REGULATORY"/>
    <property type="match status" value="1"/>
</dbReference>
<evidence type="ECO:0000259" key="2">
    <source>
        <dbReference type="PROSITE" id="PS50110"/>
    </source>
</evidence>
<dbReference type="GO" id="GO:0000156">
    <property type="term" value="F:phosphorelay response regulator activity"/>
    <property type="evidence" value="ECO:0007669"/>
    <property type="project" value="InterPro"/>
</dbReference>
<keyword evidence="1" id="KW-0597">Phosphoprotein</keyword>
<feature type="modified residue" description="4-aspartylphosphate" evidence="1">
    <location>
        <position position="55"/>
    </location>
</feature>
<name>A0A1F6C3N2_HANXR</name>
<sequence length="255" mass="28970">MVITTVIADDEQLARDELCFLLKDFPEVTLLDRAANGVEALEMIDRLAPDLAMLDVQMPGLTGFQVVEQLLQRGRLPHIVFITAYDQYALKAFEVNATDYLLKPIERARLSAAIQKVKERMEASESVQDRIASLLDALRGQRRYLSRLSVRGTGKVLLIDASEAVYATVEEGAIYVATPSARWMTSYRTLEELEADLDPQVFCRTHRSYLVNIQQVAEIIPWFSGTYHLKMKDETGTEVPLSRTHAKKLRKILKW</sequence>
<feature type="domain" description="Response regulatory" evidence="2">
    <location>
        <begin position="4"/>
        <end position="118"/>
    </location>
</feature>
<dbReference type="Pfam" id="PF04397">
    <property type="entry name" value="LytTR"/>
    <property type="match status" value="1"/>
</dbReference>
<dbReference type="PANTHER" id="PTHR37299">
    <property type="entry name" value="TRANSCRIPTIONAL REGULATOR-RELATED"/>
    <property type="match status" value="1"/>
</dbReference>
<evidence type="ECO:0000313" key="4">
    <source>
        <dbReference type="EMBL" id="OGG43804.1"/>
    </source>
</evidence>
<dbReference type="Gene3D" id="2.20.25.10">
    <property type="match status" value="1"/>
</dbReference>
<comment type="caution">
    <text evidence="4">The sequence shown here is derived from an EMBL/GenBank/DDBJ whole genome shotgun (WGS) entry which is preliminary data.</text>
</comment>
<dbReference type="EMBL" id="MFKF01000425">
    <property type="protein sequence ID" value="OGG43804.1"/>
    <property type="molecule type" value="Genomic_DNA"/>
</dbReference>
<dbReference type="InterPro" id="IPR046947">
    <property type="entry name" value="LytR-like"/>
</dbReference>
<dbReference type="Gene3D" id="3.40.50.2300">
    <property type="match status" value="1"/>
</dbReference>
<dbReference type="InterPro" id="IPR007492">
    <property type="entry name" value="LytTR_DNA-bd_dom"/>
</dbReference>
<dbReference type="CDD" id="cd17532">
    <property type="entry name" value="REC_LytTR_AlgR-like"/>
    <property type="match status" value="1"/>
</dbReference>
<reference evidence="4 5" key="1">
    <citation type="journal article" date="2016" name="Nat. Commun.">
        <title>Thousands of microbial genomes shed light on interconnected biogeochemical processes in an aquifer system.</title>
        <authorList>
            <person name="Anantharaman K."/>
            <person name="Brown C.T."/>
            <person name="Hug L.A."/>
            <person name="Sharon I."/>
            <person name="Castelle C.J."/>
            <person name="Probst A.J."/>
            <person name="Thomas B.C."/>
            <person name="Singh A."/>
            <person name="Wilkins M.J."/>
            <person name="Karaoz U."/>
            <person name="Brodie E.L."/>
            <person name="Williams K.H."/>
            <person name="Hubbard S.S."/>
            <person name="Banfield J.F."/>
        </authorList>
    </citation>
    <scope>NUCLEOTIDE SEQUENCE [LARGE SCALE GENOMIC DNA]</scope>
    <source>
        <strain evidence="5">RIFCSPLOWO2_12_FULL_64_10</strain>
    </source>
</reference>
<accession>A0A1F6C3N2</accession>
<feature type="domain" description="HTH LytTR-type" evidence="3">
    <location>
        <begin position="148"/>
        <end position="255"/>
    </location>
</feature>
<evidence type="ECO:0000259" key="3">
    <source>
        <dbReference type="PROSITE" id="PS50930"/>
    </source>
</evidence>
<dbReference type="SMART" id="SM00850">
    <property type="entry name" value="LytTR"/>
    <property type="match status" value="1"/>
</dbReference>
<dbReference type="Pfam" id="PF00072">
    <property type="entry name" value="Response_reg"/>
    <property type="match status" value="1"/>
</dbReference>